<name>A0ABQ9F4B2_TEGGR</name>
<evidence type="ECO:0000256" key="1">
    <source>
        <dbReference type="SAM" id="MobiDB-lite"/>
    </source>
</evidence>
<feature type="compositionally biased region" description="Basic residues" evidence="1">
    <location>
        <begin position="370"/>
        <end position="382"/>
    </location>
</feature>
<accession>A0ABQ9F4B2</accession>
<protein>
    <recommendedName>
        <fullName evidence="4">Gametogenetin-binding protein 2</fullName>
    </recommendedName>
</protein>
<feature type="region of interest" description="Disordered" evidence="1">
    <location>
        <begin position="364"/>
        <end position="385"/>
    </location>
</feature>
<sequence length="507" mass="58844">MARLIAVCRTDDYQFERRQLPMVVDDNLKMVVQFSDSCVECQNVRGIKQKELENFVQRFSSLTKDEIAVELMVTNKDIMNLLAHMVPCVGCRRSVERLFNQLVESQHPALEPLLVTRRSVLSLSRDSLFDPKALYALFYIHGAKLNAVMESIPKSKKNRRCNLHSLETHKPRTTGSWIDIWDLLSQDCREEVVLVDADSLLDTLENYLRKHRFCSECKAKVLRAYSILVGDLDSANEKGYCAALYEGLRCCPQERHIHMLCDTDYIAHLIGRAEPELVGGNRRDRHAKTLDIAQEEVLTCLGIHIYERLHRIWQKLKEEEQTWQILFYLGADALKKCFEAALERKQGVSNLELMCEEILEEERAKEQRREQKRQKRKKKKAKSNQVIEKENVIEESHCECDENSVIFNSKCCNHSPDSANSTPKQNSSLTLSLQDMLEASCSSEDEDFISEEEIRHFKENETKFLRKRQELRETLKQRFNSLHQKTPSKCSHSNPSVDHVINKICNL</sequence>
<keyword evidence="3" id="KW-1185">Reference proteome</keyword>
<comment type="caution">
    <text evidence="2">The sequence shown here is derived from an EMBL/GenBank/DDBJ whole genome shotgun (WGS) entry which is preliminary data.</text>
</comment>
<proteinExistence type="predicted"/>
<dbReference type="PANTHER" id="PTHR13601:SF2">
    <property type="entry name" value="GAMETOGENETIN-BINDING PROTEIN 2"/>
    <property type="match status" value="1"/>
</dbReference>
<dbReference type="EMBL" id="JARBDR010000440">
    <property type="protein sequence ID" value="KAJ8312214.1"/>
    <property type="molecule type" value="Genomic_DNA"/>
</dbReference>
<gene>
    <name evidence="2" type="ORF">KUTeg_009587</name>
</gene>
<organism evidence="2 3">
    <name type="scientific">Tegillarca granosa</name>
    <name type="common">Malaysian cockle</name>
    <name type="synonym">Anadara granosa</name>
    <dbReference type="NCBI Taxonomy" id="220873"/>
    <lineage>
        <taxon>Eukaryota</taxon>
        <taxon>Metazoa</taxon>
        <taxon>Spiralia</taxon>
        <taxon>Lophotrochozoa</taxon>
        <taxon>Mollusca</taxon>
        <taxon>Bivalvia</taxon>
        <taxon>Autobranchia</taxon>
        <taxon>Pteriomorphia</taxon>
        <taxon>Arcoida</taxon>
        <taxon>Arcoidea</taxon>
        <taxon>Arcidae</taxon>
        <taxon>Tegillarca</taxon>
    </lineage>
</organism>
<evidence type="ECO:0008006" key="4">
    <source>
        <dbReference type="Google" id="ProtNLM"/>
    </source>
</evidence>
<evidence type="ECO:0000313" key="3">
    <source>
        <dbReference type="Proteomes" id="UP001217089"/>
    </source>
</evidence>
<dbReference type="Proteomes" id="UP001217089">
    <property type="component" value="Unassembled WGS sequence"/>
</dbReference>
<dbReference type="InterPro" id="IPR026073">
    <property type="entry name" value="GGNBP2"/>
</dbReference>
<evidence type="ECO:0000313" key="2">
    <source>
        <dbReference type="EMBL" id="KAJ8312214.1"/>
    </source>
</evidence>
<dbReference type="PANTHER" id="PTHR13601">
    <property type="entry name" value="GAMETOGENETIN-BINDING PROTEIN 2"/>
    <property type="match status" value="1"/>
</dbReference>
<reference evidence="2 3" key="1">
    <citation type="submission" date="2022-12" db="EMBL/GenBank/DDBJ databases">
        <title>Chromosome-level genome of Tegillarca granosa.</title>
        <authorList>
            <person name="Kim J."/>
        </authorList>
    </citation>
    <scope>NUCLEOTIDE SEQUENCE [LARGE SCALE GENOMIC DNA]</scope>
    <source>
        <strain evidence="2">Teg-2019</strain>
        <tissue evidence="2">Adductor muscle</tissue>
    </source>
</reference>